<dbReference type="PANTHER" id="PTHR37038">
    <property type="entry name" value="TRANSCRIPTIONAL REGULATOR-RELATED"/>
    <property type="match status" value="1"/>
</dbReference>
<dbReference type="PANTHER" id="PTHR37038:SF14">
    <property type="entry name" value="TRANSCRIPTIONAL ACTIVATOR"/>
    <property type="match status" value="1"/>
</dbReference>
<dbReference type="PROSITE" id="PS50943">
    <property type="entry name" value="HTH_CROC1"/>
    <property type="match status" value="1"/>
</dbReference>
<reference evidence="3 4" key="1">
    <citation type="submission" date="2016-10" db="EMBL/GenBank/DDBJ databases">
        <authorList>
            <person name="de Groot N.N."/>
        </authorList>
    </citation>
    <scope>NUCLEOTIDE SEQUENCE [LARGE SCALE GENOMIC DNA]</scope>
    <source>
        <strain evidence="3 4">DSM 23126</strain>
    </source>
</reference>
<dbReference type="InterPro" id="IPR011990">
    <property type="entry name" value="TPR-like_helical_dom_sf"/>
</dbReference>
<dbReference type="SMART" id="SM00028">
    <property type="entry name" value="TPR"/>
    <property type="match status" value="3"/>
</dbReference>
<dbReference type="InterPro" id="IPR019734">
    <property type="entry name" value="TPR_rpt"/>
</dbReference>
<dbReference type="AlphaFoldDB" id="A0A1H2X1F8"/>
<dbReference type="PROSITE" id="PS50005">
    <property type="entry name" value="TPR"/>
    <property type="match status" value="1"/>
</dbReference>
<name>A0A1H2X1F8_9BACI</name>
<dbReference type="CDD" id="cd00093">
    <property type="entry name" value="HTH_XRE"/>
    <property type="match status" value="1"/>
</dbReference>
<evidence type="ECO:0000259" key="2">
    <source>
        <dbReference type="PROSITE" id="PS50943"/>
    </source>
</evidence>
<dbReference type="Pfam" id="PF18768">
    <property type="entry name" value="RNPP_C"/>
    <property type="match status" value="1"/>
</dbReference>
<evidence type="ECO:0000256" key="1">
    <source>
        <dbReference type="PROSITE-ProRule" id="PRU00339"/>
    </source>
</evidence>
<gene>
    <name evidence="3" type="ORF">SAMN05421781_2585</name>
</gene>
<dbReference type="Pfam" id="PF01381">
    <property type="entry name" value="HTH_3"/>
    <property type="match status" value="1"/>
</dbReference>
<keyword evidence="1" id="KW-0802">TPR repeat</keyword>
<dbReference type="Proteomes" id="UP000199488">
    <property type="component" value="Unassembled WGS sequence"/>
</dbReference>
<dbReference type="SUPFAM" id="SSF47413">
    <property type="entry name" value="lambda repressor-like DNA-binding domains"/>
    <property type="match status" value="1"/>
</dbReference>
<dbReference type="RefSeq" id="WP_091615888.1">
    <property type="nucleotide sequence ID" value="NZ_FNNC01000006.1"/>
</dbReference>
<keyword evidence="4" id="KW-1185">Reference proteome</keyword>
<dbReference type="STRING" id="1122204.SAMN05421781_2585"/>
<accession>A0A1H2X1F8</accession>
<dbReference type="GO" id="GO:0003677">
    <property type="term" value="F:DNA binding"/>
    <property type="evidence" value="ECO:0007669"/>
    <property type="project" value="InterPro"/>
</dbReference>
<protein>
    <submittedName>
        <fullName evidence="3">Transcriptional regulator, contains XRE-family HTH domain</fullName>
    </submittedName>
</protein>
<sequence>MEDSNVGKKLKDLRQYYEVSQRELAENICSQRAVSKIERGEMQPTADILHQMAIKLGVKISYFFEDHEAPRFNYIQETKDKIDKLVRIYELEEAMKIIRQELKNPLFRKPVHLKFLLWKRAACHSKLTFEKEESLELLKLAMDVDTGSLSITEEDIGIYINIGTVYMDMNEYEDAIYYFNKALALYTKLPVAQWDTSKTKIYMNLCIVYSKAMQFEKSLEIANEGLTYIYEIESVYLLGELYYQKGVALFYMGEYANALRCMEKAMFILQDKGQKMFYDFIEENYLRFQRATFAQRSKFKPKNIDSTTATV</sequence>
<dbReference type="EMBL" id="FNNC01000006">
    <property type="protein sequence ID" value="SDW86334.1"/>
    <property type="molecule type" value="Genomic_DNA"/>
</dbReference>
<dbReference type="InterPro" id="IPR053163">
    <property type="entry name" value="HTH-type_regulator_Rgg"/>
</dbReference>
<evidence type="ECO:0000313" key="4">
    <source>
        <dbReference type="Proteomes" id="UP000199488"/>
    </source>
</evidence>
<dbReference type="InterPro" id="IPR001387">
    <property type="entry name" value="Cro/C1-type_HTH"/>
</dbReference>
<proteinExistence type="predicted"/>
<dbReference type="SMART" id="SM00530">
    <property type="entry name" value="HTH_XRE"/>
    <property type="match status" value="1"/>
</dbReference>
<dbReference type="InterPro" id="IPR010982">
    <property type="entry name" value="Lambda_DNA-bd_dom_sf"/>
</dbReference>
<dbReference type="Gene3D" id="1.25.40.10">
    <property type="entry name" value="Tetratricopeptide repeat domain"/>
    <property type="match status" value="1"/>
</dbReference>
<organism evidence="3 4">
    <name type="scientific">Marinococcus luteus</name>
    <dbReference type="NCBI Taxonomy" id="1122204"/>
    <lineage>
        <taxon>Bacteria</taxon>
        <taxon>Bacillati</taxon>
        <taxon>Bacillota</taxon>
        <taxon>Bacilli</taxon>
        <taxon>Bacillales</taxon>
        <taxon>Bacillaceae</taxon>
        <taxon>Marinococcus</taxon>
    </lineage>
</organism>
<dbReference type="InterPro" id="IPR041315">
    <property type="entry name" value="PlcR_TPR"/>
</dbReference>
<feature type="domain" description="HTH cro/C1-type" evidence="2">
    <location>
        <begin position="10"/>
        <end position="63"/>
    </location>
</feature>
<feature type="repeat" description="TPR" evidence="1">
    <location>
        <begin position="156"/>
        <end position="189"/>
    </location>
</feature>
<dbReference type="PROSITE" id="PS50293">
    <property type="entry name" value="TPR_REGION"/>
    <property type="match status" value="1"/>
</dbReference>
<dbReference type="OrthoDB" id="1150409at2"/>
<evidence type="ECO:0000313" key="3">
    <source>
        <dbReference type="EMBL" id="SDW86334.1"/>
    </source>
</evidence>
<dbReference type="SUPFAM" id="SSF48452">
    <property type="entry name" value="TPR-like"/>
    <property type="match status" value="1"/>
</dbReference>